<feature type="transmembrane region" description="Helical" evidence="1">
    <location>
        <begin position="146"/>
        <end position="165"/>
    </location>
</feature>
<keyword evidence="1" id="KW-0812">Transmembrane</keyword>
<keyword evidence="1" id="KW-1133">Transmembrane helix</keyword>
<dbReference type="Proteomes" id="UP001295684">
    <property type="component" value="Unassembled WGS sequence"/>
</dbReference>
<sequence>MKSYDILQIDFKKSSIKIQNEHELEQLKRIQTKIDQISEIYEQNQDLKNSVKTQTTKYLQRLKDIDTEQARLDAFELITKKAHGSFLAKIYESKDTDAHSHELYNKYSSIRMKNLMRFSFVGSYLTFIFGFCYFNNGILTNKLMKVGTFGCIGVLPSVLMAYLVHSQNNTDVVNLYLDSKA</sequence>
<gene>
    <name evidence="2" type="ORF">ECRASSUSDP1_LOCUS17260</name>
</gene>
<keyword evidence="1" id="KW-0472">Membrane</keyword>
<comment type="caution">
    <text evidence="2">The sequence shown here is derived from an EMBL/GenBank/DDBJ whole genome shotgun (WGS) entry which is preliminary data.</text>
</comment>
<proteinExistence type="predicted"/>
<name>A0AAD1XNQ9_EUPCR</name>
<protein>
    <submittedName>
        <fullName evidence="2">Uncharacterized protein</fullName>
    </submittedName>
</protein>
<accession>A0AAD1XNQ9</accession>
<keyword evidence="3" id="KW-1185">Reference proteome</keyword>
<dbReference type="EMBL" id="CAMPGE010017409">
    <property type="protein sequence ID" value="CAI2375894.1"/>
    <property type="molecule type" value="Genomic_DNA"/>
</dbReference>
<organism evidence="2 3">
    <name type="scientific">Euplotes crassus</name>
    <dbReference type="NCBI Taxonomy" id="5936"/>
    <lineage>
        <taxon>Eukaryota</taxon>
        <taxon>Sar</taxon>
        <taxon>Alveolata</taxon>
        <taxon>Ciliophora</taxon>
        <taxon>Intramacronucleata</taxon>
        <taxon>Spirotrichea</taxon>
        <taxon>Hypotrichia</taxon>
        <taxon>Euplotida</taxon>
        <taxon>Euplotidae</taxon>
        <taxon>Moneuplotes</taxon>
    </lineage>
</organism>
<feature type="transmembrane region" description="Helical" evidence="1">
    <location>
        <begin position="115"/>
        <end position="134"/>
    </location>
</feature>
<evidence type="ECO:0000313" key="2">
    <source>
        <dbReference type="EMBL" id="CAI2375894.1"/>
    </source>
</evidence>
<evidence type="ECO:0000256" key="1">
    <source>
        <dbReference type="SAM" id="Phobius"/>
    </source>
</evidence>
<evidence type="ECO:0000313" key="3">
    <source>
        <dbReference type="Proteomes" id="UP001295684"/>
    </source>
</evidence>
<dbReference type="AlphaFoldDB" id="A0AAD1XNQ9"/>
<reference evidence="2" key="1">
    <citation type="submission" date="2023-07" db="EMBL/GenBank/DDBJ databases">
        <authorList>
            <consortium name="AG Swart"/>
            <person name="Singh M."/>
            <person name="Singh A."/>
            <person name="Seah K."/>
            <person name="Emmerich C."/>
        </authorList>
    </citation>
    <scope>NUCLEOTIDE SEQUENCE</scope>
    <source>
        <strain evidence="2">DP1</strain>
    </source>
</reference>